<dbReference type="RefSeq" id="WP_063302274.1">
    <property type="nucleotide sequence ID" value="NZ_CP015897.1"/>
</dbReference>
<sequence>MAYLEKIIIKGFKKFTDYDVQFNNNMNVLIGENEAGKSTIIEAIDLVLNQRFMSLTDSNNEQLFNLINIDNFKSNPIKENLPEIDIELFLNLDSEPPVLKQNFLGVHYSDGERIKINKTGIKFQYKFDKEFDNEFDNLDFSENQTVPLELYKFEWLTFQGGSYKKQKNPLKALIIDNSSQKTDLYGSYAKQIFESKIENNVRRAISYSLKQHMDSFVQEQTTNLTLGNQSIGIDSKKTNISRVIDIKENNISLQNMGKGKENIVKTEVALQVNSNLVLVEEPENHLSHSNTRKLIEMIKEGVNNSQMIISTHNPLIISRLNLRKTIWISDKKAISLEKIDEKVADFFEKADNLTLLEFILSNKVILVEGATEYIYIPEFYRKIFSKSIDKSGIHVISMSGIKYKNYVEIAKQISKKMLVITDNDGHQNRIDNIYTSNKQFEENSQKIFIKCDEDINKFTFEVSFYKENEKNLMDFKKDSKVTLKYKEKYLDSKALAYMLKNKTESAIEICNDIELSDKIIVPNYIKEGLEWLEK</sequence>
<feature type="domain" description="ATPase AAA-type core" evidence="2">
    <location>
        <begin position="275"/>
        <end position="318"/>
    </location>
</feature>
<proteinExistence type="predicted"/>
<dbReference type="EMBL" id="CP015897">
    <property type="protein sequence ID" value="ARD98303.1"/>
    <property type="molecule type" value="Genomic_DNA"/>
</dbReference>
<dbReference type="InterPro" id="IPR051396">
    <property type="entry name" value="Bact_Antivir_Def_Nuclease"/>
</dbReference>
<protein>
    <submittedName>
        <fullName evidence="4">DNA replication and repair protein RecF</fullName>
    </submittedName>
</protein>
<evidence type="ECO:0000259" key="1">
    <source>
        <dbReference type="Pfam" id="PF13175"/>
    </source>
</evidence>
<evidence type="ECO:0000313" key="5">
    <source>
        <dbReference type="Proteomes" id="UP000192085"/>
    </source>
</evidence>
<dbReference type="GO" id="GO:0016887">
    <property type="term" value="F:ATP hydrolysis activity"/>
    <property type="evidence" value="ECO:0007669"/>
    <property type="project" value="InterPro"/>
</dbReference>
<dbReference type="Proteomes" id="UP000192085">
    <property type="component" value="Chromosome"/>
</dbReference>
<dbReference type="Gene3D" id="3.40.50.300">
    <property type="entry name" value="P-loop containing nucleotide triphosphate hydrolases"/>
    <property type="match status" value="1"/>
</dbReference>
<reference evidence="4 5" key="1">
    <citation type="journal article" date="2017" name="BMC Genomics">
        <title>Comparative and functional genomics of the Lactococcus lactis taxon; insights into evolution and niche adaptation.</title>
        <authorList>
            <person name="Kelleher P."/>
            <person name="Bottacini F."/>
            <person name="Mahony J."/>
            <person name="Kilcawley K.N."/>
            <person name="van Sinderen D."/>
        </authorList>
    </citation>
    <scope>NUCLEOTIDE SEQUENCE [LARGE SCALE GENOMIC DNA]</scope>
    <source>
        <strain evidence="4 5">275</strain>
    </source>
</reference>
<dbReference type="InterPro" id="IPR027417">
    <property type="entry name" value="P-loop_NTPase"/>
</dbReference>
<feature type="domain" description="OLD protein-like TOPRIM" evidence="3">
    <location>
        <begin position="360"/>
        <end position="424"/>
    </location>
</feature>
<dbReference type="PANTHER" id="PTHR43581:SF4">
    <property type="entry name" value="ATP_GTP PHOSPHATASE"/>
    <property type="match status" value="1"/>
</dbReference>
<evidence type="ECO:0000259" key="2">
    <source>
        <dbReference type="Pfam" id="PF13304"/>
    </source>
</evidence>
<name>A0A1V0NEH2_LACLL</name>
<dbReference type="SUPFAM" id="SSF52540">
    <property type="entry name" value="P-loop containing nucleoside triphosphate hydrolases"/>
    <property type="match status" value="1"/>
</dbReference>
<dbReference type="Pfam" id="PF13175">
    <property type="entry name" value="AAA_15"/>
    <property type="match status" value="1"/>
</dbReference>
<evidence type="ECO:0000313" key="4">
    <source>
        <dbReference type="EMBL" id="ARD98303.1"/>
    </source>
</evidence>
<dbReference type="Pfam" id="PF13304">
    <property type="entry name" value="AAA_21"/>
    <property type="match status" value="1"/>
</dbReference>
<dbReference type="InterPro" id="IPR041685">
    <property type="entry name" value="AAA_GajA/Old/RecF-like"/>
</dbReference>
<gene>
    <name evidence="4" type="ORF">LL275_0668</name>
</gene>
<dbReference type="CDD" id="cd01026">
    <property type="entry name" value="TOPRIM_OLD"/>
    <property type="match status" value="1"/>
</dbReference>
<dbReference type="PANTHER" id="PTHR43581">
    <property type="entry name" value="ATP/GTP PHOSPHATASE"/>
    <property type="match status" value="1"/>
</dbReference>
<organism evidence="4 5">
    <name type="scientific">Lactococcus lactis subsp. lactis</name>
    <name type="common">Streptococcus lactis</name>
    <dbReference type="NCBI Taxonomy" id="1360"/>
    <lineage>
        <taxon>Bacteria</taxon>
        <taxon>Bacillati</taxon>
        <taxon>Bacillota</taxon>
        <taxon>Bacilli</taxon>
        <taxon>Lactobacillales</taxon>
        <taxon>Streptococcaceae</taxon>
        <taxon>Lactococcus</taxon>
    </lineage>
</organism>
<dbReference type="Pfam" id="PF20469">
    <property type="entry name" value="OLD-like_TOPRIM"/>
    <property type="match status" value="1"/>
</dbReference>
<dbReference type="InterPro" id="IPR003959">
    <property type="entry name" value="ATPase_AAA_core"/>
</dbReference>
<accession>A0A1V0NEH2</accession>
<dbReference type="GO" id="GO:0005524">
    <property type="term" value="F:ATP binding"/>
    <property type="evidence" value="ECO:0007669"/>
    <property type="project" value="InterPro"/>
</dbReference>
<dbReference type="InterPro" id="IPR034139">
    <property type="entry name" value="TOPRIM_OLD"/>
</dbReference>
<dbReference type="AlphaFoldDB" id="A0A1V0NEH2"/>
<evidence type="ECO:0000259" key="3">
    <source>
        <dbReference type="Pfam" id="PF20469"/>
    </source>
</evidence>
<feature type="domain" description="Endonuclease GajA/Old nuclease/RecF-like AAA" evidence="1">
    <location>
        <begin position="3"/>
        <end position="254"/>
    </location>
</feature>